<reference evidence="1 2" key="1">
    <citation type="submission" date="2019-06" db="EMBL/GenBank/DDBJ databases">
        <title>Whole genome sequence for Cellvibrionaceae sp. R142.</title>
        <authorList>
            <person name="Wang G."/>
        </authorList>
    </citation>
    <scope>NUCLEOTIDE SEQUENCE [LARGE SCALE GENOMIC DNA]</scope>
    <source>
        <strain evidence="1 2">R142</strain>
    </source>
</reference>
<protein>
    <submittedName>
        <fullName evidence="1">BrnA antitoxin family protein</fullName>
    </submittedName>
</protein>
<comment type="caution">
    <text evidence="1">The sequence shown here is derived from an EMBL/GenBank/DDBJ whole genome shotgun (WGS) entry which is preliminary data.</text>
</comment>
<dbReference type="Proteomes" id="UP000319732">
    <property type="component" value="Unassembled WGS sequence"/>
</dbReference>
<dbReference type="AlphaFoldDB" id="A0A545SLX0"/>
<dbReference type="InterPro" id="IPR025528">
    <property type="entry name" value="BrnA_antitoxin"/>
</dbReference>
<accession>A0A545SLX0</accession>
<dbReference type="Pfam" id="PF14384">
    <property type="entry name" value="BrnA_antitoxin"/>
    <property type="match status" value="1"/>
</dbReference>
<evidence type="ECO:0000313" key="2">
    <source>
        <dbReference type="Proteomes" id="UP000319732"/>
    </source>
</evidence>
<proteinExistence type="predicted"/>
<evidence type="ECO:0000313" key="1">
    <source>
        <dbReference type="EMBL" id="TQV65975.1"/>
    </source>
</evidence>
<sequence>MAAKDKPLNAALRLSEDVIDWYKTMADEEGAPYQSLINLHLRDCVAKHRKINISW</sequence>
<dbReference type="RefSeq" id="WP_142930201.1">
    <property type="nucleotide sequence ID" value="NZ_ML660120.1"/>
</dbReference>
<dbReference type="EMBL" id="VHSG01000045">
    <property type="protein sequence ID" value="TQV65975.1"/>
    <property type="molecule type" value="Genomic_DNA"/>
</dbReference>
<keyword evidence="2" id="KW-1185">Reference proteome</keyword>
<name>A0A545SLX0_9GAMM</name>
<dbReference type="OrthoDB" id="5297245at2"/>
<gene>
    <name evidence="1" type="ORF">FKG94_27670</name>
</gene>
<organism evidence="1 2">
    <name type="scientific">Exilibacterium tricleocarpae</name>
    <dbReference type="NCBI Taxonomy" id="2591008"/>
    <lineage>
        <taxon>Bacteria</taxon>
        <taxon>Pseudomonadati</taxon>
        <taxon>Pseudomonadota</taxon>
        <taxon>Gammaproteobacteria</taxon>
        <taxon>Cellvibrionales</taxon>
        <taxon>Cellvibrionaceae</taxon>
        <taxon>Exilibacterium</taxon>
    </lineage>
</organism>